<dbReference type="SUPFAM" id="SSF55073">
    <property type="entry name" value="Nucleotide cyclase"/>
    <property type="match status" value="1"/>
</dbReference>
<dbReference type="RefSeq" id="WP_238291321.1">
    <property type="nucleotide sequence ID" value="NZ_BPQS01000036.1"/>
</dbReference>
<protein>
    <submittedName>
        <fullName evidence="2">Adenylate/guanylate cyclase domain-containing protein</fullName>
    </submittedName>
</protein>
<keyword evidence="3" id="KW-1185">Reference proteome</keyword>
<dbReference type="Gene3D" id="1.25.40.10">
    <property type="entry name" value="Tetratricopeptide repeat domain"/>
    <property type="match status" value="1"/>
</dbReference>
<dbReference type="EMBL" id="JAUFPT010000088">
    <property type="protein sequence ID" value="MDN3573936.1"/>
    <property type="molecule type" value="Genomic_DNA"/>
</dbReference>
<dbReference type="SUPFAM" id="SSF48452">
    <property type="entry name" value="TPR-like"/>
    <property type="match status" value="1"/>
</dbReference>
<evidence type="ECO:0000259" key="1">
    <source>
        <dbReference type="PROSITE" id="PS50125"/>
    </source>
</evidence>
<evidence type="ECO:0000313" key="2">
    <source>
        <dbReference type="EMBL" id="MDN3573936.1"/>
    </source>
</evidence>
<dbReference type="Gene3D" id="3.30.70.1230">
    <property type="entry name" value="Nucleotide cyclase"/>
    <property type="match status" value="1"/>
</dbReference>
<dbReference type="InterPro" id="IPR011990">
    <property type="entry name" value="TPR-like_helical_dom_sf"/>
</dbReference>
<dbReference type="CDD" id="cd07302">
    <property type="entry name" value="CHD"/>
    <property type="match status" value="1"/>
</dbReference>
<dbReference type="Proteomes" id="UP001244297">
    <property type="component" value="Unassembled WGS sequence"/>
</dbReference>
<name>A0ABT8AVM5_9HYPH</name>
<dbReference type="PANTHER" id="PTHR43081:SF19">
    <property type="entry name" value="PH-SENSITIVE ADENYLATE CYCLASE RV1264"/>
    <property type="match status" value="1"/>
</dbReference>
<organism evidence="2 3">
    <name type="scientific">Methylobacterium longum</name>
    <dbReference type="NCBI Taxonomy" id="767694"/>
    <lineage>
        <taxon>Bacteria</taxon>
        <taxon>Pseudomonadati</taxon>
        <taxon>Pseudomonadota</taxon>
        <taxon>Alphaproteobacteria</taxon>
        <taxon>Hyphomicrobiales</taxon>
        <taxon>Methylobacteriaceae</taxon>
        <taxon>Methylobacterium</taxon>
    </lineage>
</organism>
<dbReference type="Pfam" id="PF00211">
    <property type="entry name" value="Guanylate_cyc"/>
    <property type="match status" value="1"/>
</dbReference>
<dbReference type="InterPro" id="IPR001054">
    <property type="entry name" value="A/G_cyclase"/>
</dbReference>
<dbReference type="InterPro" id="IPR050697">
    <property type="entry name" value="Adenylyl/Guanylyl_Cyclase_3/4"/>
</dbReference>
<feature type="domain" description="Guanylate cyclase" evidence="1">
    <location>
        <begin position="3"/>
        <end position="118"/>
    </location>
</feature>
<sequence>MLAVLAADVAGYTRLMERAEELTHKRLKDIHRNVVLRSIARNSGNIVKNLGDGFLATFSSAVAATQCAIEIQTEIRPFCYGKAQSDTILYRIGINLADVIIEAHDVFGDGVNVAARLQTYAEPGGIVVSGMVAEAIAGQVAATVTSVGDFFPKNLSRPIRAFVVHPHNAPAAAVTTAASGMDRPSIAVLPFRHLGADPEDAILAEGAIEGIIHTLAGLDNLLVISQGSTQAYAGQRPDARDVGRDLGVRYVLSGSMHRAGKRLRILTELIDAETGTVASADRYDGDLEDLFDLQDRISAHAVAIIAPHVHEWELRRARRKPAENLTAYELMLRGTDLMLRLDEASFNRARGLLQKAIAEDPGYAPARAYAAYWHLLRIGQGWSPDIGADNAEADRCAAAALERDEGYALALAIRGHMKSFLHRAFAEAGELLDRALRAGPNVALCWSFASATSGYRGDGVTAVLQAERAMRISPRDPFGFRHEHMLSQSHYINGNFKEAVAWGERAAQHNRRMASNLRTLCASLIALGETVRAREVATELLAVEPRFRIGPWSERTPLTGTILEGFAARLREAGLPE</sequence>
<dbReference type="PROSITE" id="PS50125">
    <property type="entry name" value="GUANYLATE_CYCLASE_2"/>
    <property type="match status" value="1"/>
</dbReference>
<comment type="caution">
    <text evidence="2">The sequence shown here is derived from an EMBL/GenBank/DDBJ whole genome shotgun (WGS) entry which is preliminary data.</text>
</comment>
<gene>
    <name evidence="2" type="ORF">QWZ18_25430</name>
</gene>
<dbReference type="PANTHER" id="PTHR43081">
    <property type="entry name" value="ADENYLATE CYCLASE, TERMINAL-DIFFERENTIATION SPECIFIC-RELATED"/>
    <property type="match status" value="1"/>
</dbReference>
<accession>A0ABT8AVM5</accession>
<dbReference type="InterPro" id="IPR029787">
    <property type="entry name" value="Nucleotide_cyclase"/>
</dbReference>
<evidence type="ECO:0000313" key="3">
    <source>
        <dbReference type="Proteomes" id="UP001244297"/>
    </source>
</evidence>
<proteinExistence type="predicted"/>
<reference evidence="3" key="1">
    <citation type="journal article" date="2019" name="Int. J. Syst. Evol. Microbiol.">
        <title>The Global Catalogue of Microorganisms (GCM) 10K type strain sequencing project: providing services to taxonomists for standard genome sequencing and annotation.</title>
        <authorList>
            <consortium name="The Broad Institute Genomics Platform"/>
            <consortium name="The Broad Institute Genome Sequencing Center for Infectious Disease"/>
            <person name="Wu L."/>
            <person name="Ma J."/>
        </authorList>
    </citation>
    <scope>NUCLEOTIDE SEQUENCE [LARGE SCALE GENOMIC DNA]</scope>
    <source>
        <strain evidence="3">CECT 7806</strain>
    </source>
</reference>